<dbReference type="InParanoid" id="A0A0C3P8K7"/>
<organism evidence="1 2">
    <name type="scientific">Pisolithus tinctorius Marx 270</name>
    <dbReference type="NCBI Taxonomy" id="870435"/>
    <lineage>
        <taxon>Eukaryota</taxon>
        <taxon>Fungi</taxon>
        <taxon>Dikarya</taxon>
        <taxon>Basidiomycota</taxon>
        <taxon>Agaricomycotina</taxon>
        <taxon>Agaricomycetes</taxon>
        <taxon>Agaricomycetidae</taxon>
        <taxon>Boletales</taxon>
        <taxon>Sclerodermatineae</taxon>
        <taxon>Pisolithaceae</taxon>
        <taxon>Pisolithus</taxon>
    </lineage>
</organism>
<dbReference type="HOGENOM" id="CLU_1636092_0_0_1"/>
<reference evidence="2" key="2">
    <citation type="submission" date="2015-01" db="EMBL/GenBank/DDBJ databases">
        <title>Evolutionary Origins and Diversification of the Mycorrhizal Mutualists.</title>
        <authorList>
            <consortium name="DOE Joint Genome Institute"/>
            <consortium name="Mycorrhizal Genomics Consortium"/>
            <person name="Kohler A."/>
            <person name="Kuo A."/>
            <person name="Nagy L.G."/>
            <person name="Floudas D."/>
            <person name="Copeland A."/>
            <person name="Barry K.W."/>
            <person name="Cichocki N."/>
            <person name="Veneault-Fourrey C."/>
            <person name="LaButti K."/>
            <person name="Lindquist E.A."/>
            <person name="Lipzen A."/>
            <person name="Lundell T."/>
            <person name="Morin E."/>
            <person name="Murat C."/>
            <person name="Riley R."/>
            <person name="Ohm R."/>
            <person name="Sun H."/>
            <person name="Tunlid A."/>
            <person name="Henrissat B."/>
            <person name="Grigoriev I.V."/>
            <person name="Hibbett D.S."/>
            <person name="Martin F."/>
        </authorList>
    </citation>
    <scope>NUCLEOTIDE SEQUENCE [LARGE SCALE GENOMIC DNA]</scope>
    <source>
        <strain evidence="2">Marx 270</strain>
    </source>
</reference>
<dbReference type="EMBL" id="KN831973">
    <property type="protein sequence ID" value="KIO04056.1"/>
    <property type="molecule type" value="Genomic_DNA"/>
</dbReference>
<name>A0A0C3P8K7_PISTI</name>
<gene>
    <name evidence="1" type="ORF">M404DRAFT_600050</name>
</gene>
<dbReference type="AlphaFoldDB" id="A0A0C3P8K7"/>
<proteinExistence type="predicted"/>
<keyword evidence="2" id="KW-1185">Reference proteome</keyword>
<dbReference type="Proteomes" id="UP000054217">
    <property type="component" value="Unassembled WGS sequence"/>
</dbReference>
<accession>A0A0C3P8K7</accession>
<protein>
    <submittedName>
        <fullName evidence="1">Uncharacterized protein</fullName>
    </submittedName>
</protein>
<reference evidence="1 2" key="1">
    <citation type="submission" date="2014-04" db="EMBL/GenBank/DDBJ databases">
        <authorList>
            <consortium name="DOE Joint Genome Institute"/>
            <person name="Kuo A."/>
            <person name="Kohler A."/>
            <person name="Costa M.D."/>
            <person name="Nagy L.G."/>
            <person name="Floudas D."/>
            <person name="Copeland A."/>
            <person name="Barry K.W."/>
            <person name="Cichocki N."/>
            <person name="Veneault-Fourrey C."/>
            <person name="LaButti K."/>
            <person name="Lindquist E.A."/>
            <person name="Lipzen A."/>
            <person name="Lundell T."/>
            <person name="Morin E."/>
            <person name="Murat C."/>
            <person name="Sun H."/>
            <person name="Tunlid A."/>
            <person name="Henrissat B."/>
            <person name="Grigoriev I.V."/>
            <person name="Hibbett D.S."/>
            <person name="Martin F."/>
            <person name="Nordberg H.P."/>
            <person name="Cantor M.N."/>
            <person name="Hua S.X."/>
        </authorList>
    </citation>
    <scope>NUCLEOTIDE SEQUENCE [LARGE SCALE GENOMIC DNA]</scope>
    <source>
        <strain evidence="1 2">Marx 270</strain>
    </source>
</reference>
<evidence type="ECO:0000313" key="2">
    <source>
        <dbReference type="Proteomes" id="UP000054217"/>
    </source>
</evidence>
<evidence type="ECO:0000313" key="1">
    <source>
        <dbReference type="EMBL" id="KIO04056.1"/>
    </source>
</evidence>
<sequence>MHLLYLPCICHSLSLIPLPHTAQRDFFPRLPCDPNTTPAVSTVHSPQTDPDIPVLHSAKNPSSISAADDLPQLARAVAPTALRATSTSSSASASPSGQVIVKVTVGCSATTRSNEDTCCVLWPSQKERNNSLIKNALRPLTSPLYMQCWTLCPLRIMEITGR</sequence>